<organism evidence="1 2">
    <name type="scientific">Methylotenera versatilis (strain 301)</name>
    <dbReference type="NCBI Taxonomy" id="666681"/>
    <lineage>
        <taxon>Bacteria</taxon>
        <taxon>Pseudomonadati</taxon>
        <taxon>Pseudomonadota</taxon>
        <taxon>Betaproteobacteria</taxon>
        <taxon>Nitrosomonadales</taxon>
        <taxon>Methylophilaceae</taxon>
        <taxon>Methylotenera</taxon>
    </lineage>
</organism>
<accession>D7DJN6</accession>
<evidence type="ECO:0000313" key="1">
    <source>
        <dbReference type="EMBL" id="ADI28396.1"/>
    </source>
</evidence>
<name>D7DJN6_METV0</name>
<protein>
    <submittedName>
        <fullName evidence="1">Uncharacterized protein</fullName>
    </submittedName>
</protein>
<dbReference type="AlphaFoldDB" id="D7DJN6"/>
<gene>
    <name evidence="1" type="ordered locus">M301_0007</name>
</gene>
<dbReference type="EMBL" id="CP002056">
    <property type="protein sequence ID" value="ADI28396.1"/>
    <property type="molecule type" value="Genomic_DNA"/>
</dbReference>
<proteinExistence type="predicted"/>
<evidence type="ECO:0000313" key="2">
    <source>
        <dbReference type="Proteomes" id="UP000000383"/>
    </source>
</evidence>
<sequence>MPNDLPIYPLVLTLEDWFIFSPRVREMLKEHVCQLLDEAGIDKNVLVDMPYTIASANEFEITSQVIAQIGIFTFMSKKTTPEQQGLSLLPFATNDFKEEMRNINGRLFADDFAKMMPDITRDYF</sequence>
<dbReference type="STRING" id="666681.M301_0007"/>
<dbReference type="Proteomes" id="UP000000383">
    <property type="component" value="Chromosome"/>
</dbReference>
<reference evidence="2" key="1">
    <citation type="submission" date="2010-05" db="EMBL/GenBank/DDBJ databases">
        <title>Complete sequence of Methylotenera sp. 301.</title>
        <authorList>
            <person name="Lucas S."/>
            <person name="Copeland A."/>
            <person name="Lapidus A."/>
            <person name="Cheng J.-F."/>
            <person name="Bruce D."/>
            <person name="Goodwin L."/>
            <person name="Pitluck S."/>
            <person name="Clum A."/>
            <person name="Land M."/>
            <person name="Hauser L."/>
            <person name="Kyrpides N."/>
            <person name="Ivanova N."/>
            <person name="Chistoservova L."/>
            <person name="Kalyuzhnaya M."/>
            <person name="Woyke T."/>
        </authorList>
    </citation>
    <scope>NUCLEOTIDE SEQUENCE [LARGE SCALE GENOMIC DNA]</scope>
    <source>
        <strain evidence="2">301</strain>
    </source>
</reference>
<reference evidence="1 2" key="2">
    <citation type="journal article" date="2011" name="J. Bacteriol.">
        <title>Genomes of three methylotrophs from a single niche uncover genetic and metabolic divergence of Methylophilaceae.</title>
        <authorList>
            <person name="Lapidus A."/>
            <person name="Clum A."/>
            <person name="Labutti K."/>
            <person name="Kaluzhnaya M.G."/>
            <person name="Lim S."/>
            <person name="Beck D.A."/>
            <person name="Glavina Del Rio T."/>
            <person name="Nolan M."/>
            <person name="Mavromatis K."/>
            <person name="Huntemann M."/>
            <person name="Lucas S."/>
            <person name="Lidstrom M.E."/>
            <person name="Ivanova N."/>
            <person name="Chistoserdova L."/>
        </authorList>
    </citation>
    <scope>NUCLEOTIDE SEQUENCE [LARGE SCALE GENOMIC DNA]</scope>
    <source>
        <strain evidence="1 2">301</strain>
    </source>
</reference>
<dbReference type="KEGG" id="meh:M301_0007"/>
<dbReference type="HOGENOM" id="CLU_2001231_0_0_4"/>
<keyword evidence="2" id="KW-1185">Reference proteome</keyword>